<evidence type="ECO:0000313" key="3">
    <source>
        <dbReference type="EMBL" id="CAH9059764.1"/>
    </source>
</evidence>
<dbReference type="EMBL" id="CAMAPD010000009">
    <property type="protein sequence ID" value="CAH9059764.1"/>
    <property type="molecule type" value="Genomic_DNA"/>
</dbReference>
<dbReference type="PANTHER" id="PTHR21198:SF7">
    <property type="entry name" value="ASPARTATE-GLUTAMATE RACEMASE FAMILY"/>
    <property type="match status" value="1"/>
</dbReference>
<dbReference type="InterPro" id="IPR001920">
    <property type="entry name" value="Asp/Glu_race"/>
</dbReference>
<keyword evidence="1" id="KW-0413">Isomerase</keyword>
<dbReference type="Gene3D" id="3.40.50.1860">
    <property type="match status" value="2"/>
</dbReference>
<evidence type="ECO:0008006" key="6">
    <source>
        <dbReference type="Google" id="ProtNLM"/>
    </source>
</evidence>
<dbReference type="PROSITE" id="PS00924">
    <property type="entry name" value="ASP_GLU_RACEMASE_2"/>
    <property type="match status" value="1"/>
</dbReference>
<evidence type="ECO:0000313" key="2">
    <source>
        <dbReference type="EMBL" id="CAH9050759.1"/>
    </source>
</evidence>
<reference evidence="2 5" key="1">
    <citation type="submission" date="2022-07" db="EMBL/GenBank/DDBJ databases">
        <authorList>
            <person name="Criscuolo A."/>
        </authorList>
    </citation>
    <scope>NUCLEOTIDE SEQUENCE</scope>
    <source>
        <strain evidence="5">CIP 111951</strain>
        <strain evidence="2">CIP111854</strain>
        <strain evidence="3">CIP111951</strain>
    </source>
</reference>
<dbReference type="Proteomes" id="UP001152485">
    <property type="component" value="Unassembled WGS sequence"/>
</dbReference>
<dbReference type="PANTHER" id="PTHR21198">
    <property type="entry name" value="GLUTAMATE RACEMASE"/>
    <property type="match status" value="1"/>
</dbReference>
<comment type="caution">
    <text evidence="2">The sequence shown here is derived from an EMBL/GenBank/DDBJ whole genome shotgun (WGS) entry which is preliminary data.</text>
</comment>
<dbReference type="InterPro" id="IPR033134">
    <property type="entry name" value="Asp/Glu_racemase_AS_2"/>
</dbReference>
<gene>
    <name evidence="2" type="ORF">PSECIP111854_00596</name>
    <name evidence="3" type="ORF">PSECIP111951_02136</name>
</gene>
<dbReference type="SUPFAM" id="SSF53681">
    <property type="entry name" value="Aspartate/glutamate racemase"/>
    <property type="match status" value="1"/>
</dbReference>
<dbReference type="RefSeq" id="WP_261593314.1">
    <property type="nucleotide sequence ID" value="NZ_CAMAPC010000002.1"/>
</dbReference>
<dbReference type="GO" id="GO:0047661">
    <property type="term" value="F:amino-acid racemase activity"/>
    <property type="evidence" value="ECO:0007669"/>
    <property type="project" value="InterPro"/>
</dbReference>
<keyword evidence="4" id="KW-1185">Reference proteome</keyword>
<organism evidence="2 4">
    <name type="scientific">Pseudoalteromonas holothuriae</name>
    <dbReference type="NCBI Taxonomy" id="2963714"/>
    <lineage>
        <taxon>Bacteria</taxon>
        <taxon>Pseudomonadati</taxon>
        <taxon>Pseudomonadota</taxon>
        <taxon>Gammaproteobacteria</taxon>
        <taxon>Alteromonadales</taxon>
        <taxon>Pseudoalteromonadaceae</taxon>
        <taxon>Pseudoalteromonas</taxon>
    </lineage>
</organism>
<dbReference type="EMBL" id="CAMAPC010000002">
    <property type="protein sequence ID" value="CAH9050759.1"/>
    <property type="molecule type" value="Genomic_DNA"/>
</dbReference>
<dbReference type="Proteomes" id="UP001152467">
    <property type="component" value="Unassembled WGS sequence"/>
</dbReference>
<accession>A0A9W4QS29</accession>
<name>A0A9W4QS29_9GAMM</name>
<evidence type="ECO:0000313" key="5">
    <source>
        <dbReference type="Proteomes" id="UP001152485"/>
    </source>
</evidence>
<protein>
    <recommendedName>
        <fullName evidence="6">Aspartate racemase</fullName>
    </recommendedName>
</protein>
<dbReference type="InterPro" id="IPR015942">
    <property type="entry name" value="Asp/Glu/hydantoin_racemase"/>
</dbReference>
<evidence type="ECO:0000256" key="1">
    <source>
        <dbReference type="ARBA" id="ARBA00023235"/>
    </source>
</evidence>
<proteinExistence type="predicted"/>
<evidence type="ECO:0000313" key="4">
    <source>
        <dbReference type="Proteomes" id="UP001152467"/>
    </source>
</evidence>
<sequence length="233" mass="26030">MNQITTPGRIGIITGAGPDAGIDLWQKVLKHNKSLYKEHYQGDLSAPEVVVYSIPQLGLAMDIKSNEAILWQRLQEVLQRLNSQVDYVCIACNVLHYFSDKINQLKLNIEFISIVDVVENYIKKHGNVALLSISKVIEFGQYSPYAPSAKKYPLETPKPAAMDSLVSDIKRLGGEHPDTVAQFDEIVAQLQSDKLILACTDLPLLPLDKYHKEFVDASDMLAQALAEKAFHHC</sequence>
<dbReference type="Pfam" id="PF01177">
    <property type="entry name" value="Asp_Glu_race"/>
    <property type="match status" value="1"/>
</dbReference>
<dbReference type="AlphaFoldDB" id="A0A9W4QS29"/>